<accession>A0A134CH59</accession>
<dbReference type="FunFam" id="3.50.80.10:FF:000001">
    <property type="entry name" value="D-aminoacyl-tRNA deacylase"/>
    <property type="match status" value="1"/>
</dbReference>
<name>A0A134CH59_9FIRM</name>
<keyword evidence="2" id="KW-0820">tRNA-binding</keyword>
<dbReference type="NCBIfam" id="TIGR00256">
    <property type="entry name" value="D-aminoacyl-tRNA deacylase"/>
    <property type="match status" value="1"/>
</dbReference>
<keyword evidence="2" id="KW-0963">Cytoplasm</keyword>
<dbReference type="STRING" id="1588748.HMPREF3182_00772"/>
<dbReference type="PATRIC" id="fig|1588748.3.peg.736"/>
<gene>
    <name evidence="2" type="primary">dtd</name>
    <name evidence="3" type="ORF">HMPREF3182_00772</name>
</gene>
<dbReference type="PANTHER" id="PTHR10472:SF5">
    <property type="entry name" value="D-AMINOACYL-TRNA DEACYLASE 1"/>
    <property type="match status" value="1"/>
</dbReference>
<dbReference type="EC" id="3.1.1.96" evidence="2"/>
<dbReference type="GO" id="GO:0051500">
    <property type="term" value="F:D-tyrosyl-tRNA(Tyr) deacylase activity"/>
    <property type="evidence" value="ECO:0007669"/>
    <property type="project" value="TreeGrafter"/>
</dbReference>
<protein>
    <recommendedName>
        <fullName evidence="2">D-aminoacyl-tRNA deacylase</fullName>
        <shortName evidence="2">DTD</shortName>
        <ecNumber evidence="2">3.1.1.96</ecNumber>
    </recommendedName>
    <alternativeName>
        <fullName evidence="2">Gly-tRNA(Ala) deacylase</fullName>
        <ecNumber evidence="2">3.1.1.-</ecNumber>
    </alternativeName>
</protein>
<dbReference type="GO" id="GO:0106026">
    <property type="term" value="F:Gly-tRNA(Ala) deacylase activity"/>
    <property type="evidence" value="ECO:0007669"/>
    <property type="project" value="UniProtKB-UniRule"/>
</dbReference>
<comment type="similarity">
    <text evidence="1 2">Belongs to the DTD family.</text>
</comment>
<dbReference type="GO" id="GO:0019478">
    <property type="term" value="P:D-amino acid catabolic process"/>
    <property type="evidence" value="ECO:0007669"/>
    <property type="project" value="UniProtKB-UniRule"/>
</dbReference>
<keyword evidence="4" id="KW-1185">Reference proteome</keyword>
<dbReference type="SUPFAM" id="SSF69500">
    <property type="entry name" value="DTD-like"/>
    <property type="match status" value="1"/>
</dbReference>
<dbReference type="RefSeq" id="WP_007393101.1">
    <property type="nucleotide sequence ID" value="NZ_KQ960941.1"/>
</dbReference>
<feature type="short sequence motif" description="Gly-cisPro motif, important for rejection of L-amino acids" evidence="2">
    <location>
        <begin position="137"/>
        <end position="138"/>
    </location>
</feature>
<dbReference type="Pfam" id="PF02580">
    <property type="entry name" value="Tyr_Deacylase"/>
    <property type="match status" value="1"/>
</dbReference>
<dbReference type="PANTHER" id="PTHR10472">
    <property type="entry name" value="D-TYROSYL-TRNA TYR DEACYLASE"/>
    <property type="match status" value="1"/>
</dbReference>
<sequence>MRAVVQRTLSSQVTSEGVVTGAIKRGLTVLLGVAPDDDERDVAYMVDKLVHMRIFEDEQGKMNISVQDIQGSILVISQFTLYGDLRHGRRPGFTGAAAPEVAAKWYQRLIDALRATGLTVETGKFQTEMLVTLENDGPVTILLDSKKIF</sequence>
<dbReference type="Proteomes" id="UP000070160">
    <property type="component" value="Unassembled WGS sequence"/>
</dbReference>
<dbReference type="AlphaFoldDB" id="A0A134CH59"/>
<keyword evidence="2" id="KW-0378">Hydrolase</keyword>
<dbReference type="EC" id="3.1.1.-" evidence="2"/>
<proteinExistence type="inferred from homology"/>
<dbReference type="InterPro" id="IPR003732">
    <property type="entry name" value="Daa-tRNA_deacyls_DTD"/>
</dbReference>
<comment type="catalytic activity">
    <reaction evidence="2">
        <text>glycyl-tRNA(Ala) + H2O = tRNA(Ala) + glycine + H(+)</text>
        <dbReference type="Rhea" id="RHEA:53744"/>
        <dbReference type="Rhea" id="RHEA-COMP:9657"/>
        <dbReference type="Rhea" id="RHEA-COMP:13640"/>
        <dbReference type="ChEBI" id="CHEBI:15377"/>
        <dbReference type="ChEBI" id="CHEBI:15378"/>
        <dbReference type="ChEBI" id="CHEBI:57305"/>
        <dbReference type="ChEBI" id="CHEBI:78442"/>
        <dbReference type="ChEBI" id="CHEBI:78522"/>
    </reaction>
</comment>
<dbReference type="GO" id="GO:0043908">
    <property type="term" value="F:Ser(Gly)-tRNA(Ala) hydrolase activity"/>
    <property type="evidence" value="ECO:0007669"/>
    <property type="project" value="UniProtKB-UniRule"/>
</dbReference>
<evidence type="ECO:0000313" key="4">
    <source>
        <dbReference type="Proteomes" id="UP000070160"/>
    </source>
</evidence>
<evidence type="ECO:0000256" key="2">
    <source>
        <dbReference type="HAMAP-Rule" id="MF_00518"/>
    </source>
</evidence>
<dbReference type="Gene3D" id="3.50.80.10">
    <property type="entry name" value="D-tyrosyl-tRNA(Tyr) deacylase"/>
    <property type="match status" value="1"/>
</dbReference>
<comment type="function">
    <text evidence="2">An aminoacyl-tRNA editing enzyme that deacylates mischarged D-aminoacyl-tRNAs. Also deacylates mischarged glycyl-tRNA(Ala), protecting cells against glycine mischarging by AlaRS. Acts via tRNA-based rather than protein-based catalysis; rejects L-amino acids rather than detecting D-amino acids in the active site. By recycling D-aminoacyl-tRNA to D-amino acids and free tRNA molecules, this enzyme counteracts the toxicity associated with the formation of D-aminoacyl-tRNA entities in vivo and helps enforce protein L-homochirality.</text>
</comment>
<dbReference type="HAMAP" id="MF_00518">
    <property type="entry name" value="Deacylase_Dtd"/>
    <property type="match status" value="1"/>
</dbReference>
<dbReference type="EMBL" id="LSDT01000029">
    <property type="protein sequence ID" value="KXB91550.1"/>
    <property type="molecule type" value="Genomic_DNA"/>
</dbReference>
<comment type="catalytic activity">
    <reaction evidence="2">
        <text>a D-aminoacyl-tRNA + H2O = a tRNA + a D-alpha-amino acid + H(+)</text>
        <dbReference type="Rhea" id="RHEA:13953"/>
        <dbReference type="Rhea" id="RHEA-COMP:10123"/>
        <dbReference type="Rhea" id="RHEA-COMP:10124"/>
        <dbReference type="ChEBI" id="CHEBI:15377"/>
        <dbReference type="ChEBI" id="CHEBI:15378"/>
        <dbReference type="ChEBI" id="CHEBI:59871"/>
        <dbReference type="ChEBI" id="CHEBI:78442"/>
        <dbReference type="ChEBI" id="CHEBI:79333"/>
        <dbReference type="EC" id="3.1.1.96"/>
    </reaction>
</comment>
<evidence type="ECO:0000313" key="3">
    <source>
        <dbReference type="EMBL" id="KXB91550.1"/>
    </source>
</evidence>
<comment type="subunit">
    <text evidence="2">Homodimer.</text>
</comment>
<evidence type="ECO:0000256" key="1">
    <source>
        <dbReference type="ARBA" id="ARBA00009673"/>
    </source>
</evidence>
<dbReference type="GO" id="GO:0005737">
    <property type="term" value="C:cytoplasm"/>
    <property type="evidence" value="ECO:0007669"/>
    <property type="project" value="UniProtKB-SubCell"/>
</dbReference>
<keyword evidence="2" id="KW-0694">RNA-binding</keyword>
<comment type="domain">
    <text evidence="2">A Gly-cisPro motif from one monomer fits into the active site of the other monomer to allow specific chiral rejection of L-amino acids.</text>
</comment>
<dbReference type="GO" id="GO:0000049">
    <property type="term" value="F:tRNA binding"/>
    <property type="evidence" value="ECO:0007669"/>
    <property type="project" value="UniProtKB-UniRule"/>
</dbReference>
<reference evidence="4" key="1">
    <citation type="submission" date="2016-01" db="EMBL/GenBank/DDBJ databases">
        <authorList>
            <person name="Mitreva M."/>
            <person name="Pepin K.H."/>
            <person name="Mihindukulasuriya K.A."/>
            <person name="Fulton R."/>
            <person name="Fronick C."/>
            <person name="O'Laughlin M."/>
            <person name="Miner T."/>
            <person name="Herter B."/>
            <person name="Rosa B.A."/>
            <person name="Cordes M."/>
            <person name="Tomlinson C."/>
            <person name="Wollam A."/>
            <person name="Palsikar V.B."/>
            <person name="Mardis E.R."/>
            <person name="Wilson R.K."/>
        </authorList>
    </citation>
    <scope>NUCLEOTIDE SEQUENCE [LARGE SCALE GENOMIC DNA]</scope>
    <source>
        <strain evidence="4">KA00182</strain>
    </source>
</reference>
<organism evidence="3 4">
    <name type="scientific">Megasphaera hutchinsoni</name>
    <dbReference type="NCBI Taxonomy" id="1588748"/>
    <lineage>
        <taxon>Bacteria</taxon>
        <taxon>Bacillati</taxon>
        <taxon>Bacillota</taxon>
        <taxon>Negativicutes</taxon>
        <taxon>Veillonellales</taxon>
        <taxon>Veillonellaceae</taxon>
        <taxon>Megasphaera</taxon>
    </lineage>
</organism>
<comment type="caution">
    <text evidence="3">The sequence shown here is derived from an EMBL/GenBank/DDBJ whole genome shotgun (WGS) entry which is preliminary data.</text>
</comment>
<dbReference type="InterPro" id="IPR023509">
    <property type="entry name" value="DTD-like_sf"/>
</dbReference>
<comment type="subcellular location">
    <subcellularLocation>
        <location evidence="2">Cytoplasm</location>
    </subcellularLocation>
</comment>